<name>A0A1R2C1Z3_9CILI</name>
<dbReference type="AlphaFoldDB" id="A0A1R2C1Z3"/>
<evidence type="ECO:0000313" key="3">
    <source>
        <dbReference type="Proteomes" id="UP000187209"/>
    </source>
</evidence>
<keyword evidence="3" id="KW-1185">Reference proteome</keyword>
<protein>
    <submittedName>
        <fullName evidence="2">Uncharacterized protein</fullName>
    </submittedName>
</protein>
<comment type="caution">
    <text evidence="2">The sequence shown here is derived from an EMBL/GenBank/DDBJ whole genome shotgun (WGS) entry which is preliminary data.</text>
</comment>
<accession>A0A1R2C1Z3</accession>
<evidence type="ECO:0000256" key="1">
    <source>
        <dbReference type="SAM" id="MobiDB-lite"/>
    </source>
</evidence>
<reference evidence="2 3" key="1">
    <citation type="submission" date="2016-11" db="EMBL/GenBank/DDBJ databases">
        <title>The macronuclear genome of Stentor coeruleus: a giant cell with tiny introns.</title>
        <authorList>
            <person name="Slabodnick M."/>
            <person name="Ruby J.G."/>
            <person name="Reiff S.B."/>
            <person name="Swart E.C."/>
            <person name="Gosai S."/>
            <person name="Prabakaran S."/>
            <person name="Witkowska E."/>
            <person name="Larue G.E."/>
            <person name="Fisher S."/>
            <person name="Freeman R.M."/>
            <person name="Gunawardena J."/>
            <person name="Chu W."/>
            <person name="Stover N.A."/>
            <person name="Gregory B.D."/>
            <person name="Nowacki M."/>
            <person name="Derisi J."/>
            <person name="Roy S.W."/>
            <person name="Marshall W.F."/>
            <person name="Sood P."/>
        </authorList>
    </citation>
    <scope>NUCLEOTIDE SEQUENCE [LARGE SCALE GENOMIC DNA]</scope>
    <source>
        <strain evidence="2">WM001</strain>
    </source>
</reference>
<feature type="region of interest" description="Disordered" evidence="1">
    <location>
        <begin position="311"/>
        <end position="343"/>
    </location>
</feature>
<gene>
    <name evidence="2" type="ORF">SteCoe_16151</name>
</gene>
<feature type="compositionally biased region" description="Basic residues" evidence="1">
    <location>
        <begin position="331"/>
        <end position="343"/>
    </location>
</feature>
<dbReference type="EMBL" id="MPUH01000319">
    <property type="protein sequence ID" value="OMJ83001.1"/>
    <property type="molecule type" value="Genomic_DNA"/>
</dbReference>
<proteinExistence type="predicted"/>
<evidence type="ECO:0000313" key="2">
    <source>
        <dbReference type="EMBL" id="OMJ83001.1"/>
    </source>
</evidence>
<sequence>MKKSNKKTVSDAFMMFGDIDFAQPPTSLSIYNIESLESNRLFRALKTELERFYIEKNRPVERQTLHKTKTTEWKDRFYQSMQTLLNEVLFTTSTRLKQALLEKIQKWYFERTGVLPIPEQRRISQSRFDGPIEPEIFILQNIESTRPEKTNKGSPYKPNKIVIDQEVYSSKQSLFKELLENERDDMSVTLPKVKNLRTKENFYRPYSPIKDSYIQQSPVIMDFRSTNRAQSTGFSRNQSPATFRRTSFANYIGSEMSPTNENSAVPELRRFQIKEVMKIKKRLASKGVLCPVRVLEGGLVISDFTMDPVQPGDFPRGGELLMKDPNDPKKSSKRKRKKGKKKL</sequence>
<organism evidence="2 3">
    <name type="scientific">Stentor coeruleus</name>
    <dbReference type="NCBI Taxonomy" id="5963"/>
    <lineage>
        <taxon>Eukaryota</taxon>
        <taxon>Sar</taxon>
        <taxon>Alveolata</taxon>
        <taxon>Ciliophora</taxon>
        <taxon>Postciliodesmatophora</taxon>
        <taxon>Heterotrichea</taxon>
        <taxon>Heterotrichida</taxon>
        <taxon>Stentoridae</taxon>
        <taxon>Stentor</taxon>
    </lineage>
</organism>
<dbReference type="OrthoDB" id="325905at2759"/>
<dbReference type="Proteomes" id="UP000187209">
    <property type="component" value="Unassembled WGS sequence"/>
</dbReference>
<feature type="compositionally biased region" description="Basic and acidic residues" evidence="1">
    <location>
        <begin position="321"/>
        <end position="330"/>
    </location>
</feature>